<dbReference type="STRING" id="1888891.DSOL_0617"/>
<dbReference type="NCBIfam" id="TIGR00255">
    <property type="entry name" value="YicC/YloC family endoribonuclease"/>
    <property type="match status" value="1"/>
</dbReference>
<evidence type="ECO:0000313" key="8">
    <source>
        <dbReference type="EMBL" id="OLN33371.1"/>
    </source>
</evidence>
<dbReference type="PANTHER" id="PTHR30636:SF3">
    <property type="entry name" value="UPF0701 PROTEIN YICC"/>
    <property type="match status" value="1"/>
</dbReference>
<dbReference type="EMBL" id="MLBF01000003">
    <property type="protein sequence ID" value="OLN33371.1"/>
    <property type="molecule type" value="Genomic_DNA"/>
</dbReference>
<dbReference type="Proteomes" id="UP000186102">
    <property type="component" value="Unassembled WGS sequence"/>
</dbReference>
<keyword evidence="4" id="KW-0378">Hydrolase</keyword>
<dbReference type="Pfam" id="PF08340">
    <property type="entry name" value="YicC-like_C"/>
    <property type="match status" value="1"/>
</dbReference>
<feature type="domain" description="Endoribonuclease YicC-like N-terminal" evidence="6">
    <location>
        <begin position="3"/>
        <end position="155"/>
    </location>
</feature>
<organism evidence="8 9">
    <name type="scientific">Desulfosporosinus metallidurans</name>
    <dbReference type="NCBI Taxonomy" id="1888891"/>
    <lineage>
        <taxon>Bacteria</taxon>
        <taxon>Bacillati</taxon>
        <taxon>Bacillota</taxon>
        <taxon>Clostridia</taxon>
        <taxon>Eubacteriales</taxon>
        <taxon>Desulfitobacteriaceae</taxon>
        <taxon>Desulfosporosinus</taxon>
    </lineage>
</organism>
<dbReference type="AlphaFoldDB" id="A0A1Q8R1C7"/>
<dbReference type="InterPro" id="IPR005229">
    <property type="entry name" value="YicC/YloC-like"/>
</dbReference>
<accession>A0A1Q8R1C7</accession>
<comment type="similarity">
    <text evidence="5">Belongs to the YicC/YloC family.</text>
</comment>
<evidence type="ECO:0000259" key="7">
    <source>
        <dbReference type="Pfam" id="PF08340"/>
    </source>
</evidence>
<dbReference type="GO" id="GO:0016787">
    <property type="term" value="F:hydrolase activity"/>
    <property type="evidence" value="ECO:0007669"/>
    <property type="project" value="UniProtKB-KW"/>
</dbReference>
<dbReference type="Pfam" id="PF03755">
    <property type="entry name" value="YicC-like_N"/>
    <property type="match status" value="1"/>
</dbReference>
<comment type="caution">
    <text evidence="8">The sequence shown here is derived from an EMBL/GenBank/DDBJ whole genome shotgun (WGS) entry which is preliminary data.</text>
</comment>
<evidence type="ECO:0000256" key="2">
    <source>
        <dbReference type="ARBA" id="ARBA00022722"/>
    </source>
</evidence>
<reference evidence="8 9" key="1">
    <citation type="submission" date="2016-09" db="EMBL/GenBank/DDBJ databases">
        <title>Complete genome of Desulfosporosinus sp. OL.</title>
        <authorList>
            <person name="Mardanov A."/>
            <person name="Beletsky A."/>
            <person name="Panova A."/>
            <person name="Karnachuk O."/>
            <person name="Ravin N."/>
        </authorList>
    </citation>
    <scope>NUCLEOTIDE SEQUENCE [LARGE SCALE GENOMIC DNA]</scope>
    <source>
        <strain evidence="8 9">OL</strain>
    </source>
</reference>
<evidence type="ECO:0000256" key="5">
    <source>
        <dbReference type="ARBA" id="ARBA00035648"/>
    </source>
</evidence>
<evidence type="ECO:0000313" key="9">
    <source>
        <dbReference type="Proteomes" id="UP000186102"/>
    </source>
</evidence>
<dbReference type="GO" id="GO:0004521">
    <property type="term" value="F:RNA endonuclease activity"/>
    <property type="evidence" value="ECO:0007669"/>
    <property type="project" value="InterPro"/>
</dbReference>
<dbReference type="InterPro" id="IPR013551">
    <property type="entry name" value="YicC-like_C"/>
</dbReference>
<sequence>MANSMTGFGRGEASGNGYQFSVELKSVNHRFLEIVVRSPRNFVGFDGRIRKTIQEKFQRGRIEVFINVVETEGRKRLVKVDKELALSYDKSLRDLASAINTPYEADIYRLVALPEVLAVEEPEIELDVLWGTCAEALMKASDGFEQMRRTEGEKLTIDLLQRLDLITEFLQTIAERAPLVVTEYQERLQERIQTLLGGVELDAARLTNEVVYFAERTSITEELVRFDSHLAQCRDALQSCEPVGRKLDFLVQELNREINTIGSKANDLGIGQMVVSVKSELEKVREQIQNLE</sequence>
<evidence type="ECO:0000256" key="3">
    <source>
        <dbReference type="ARBA" id="ARBA00022759"/>
    </source>
</evidence>
<evidence type="ECO:0000256" key="1">
    <source>
        <dbReference type="ARBA" id="ARBA00001968"/>
    </source>
</evidence>
<dbReference type="PANTHER" id="PTHR30636">
    <property type="entry name" value="UPF0701 PROTEIN YICC"/>
    <property type="match status" value="1"/>
</dbReference>
<keyword evidence="9" id="KW-1185">Reference proteome</keyword>
<name>A0A1Q8R1C7_9FIRM</name>
<comment type="cofactor">
    <cofactor evidence="1">
        <name>a divalent metal cation</name>
        <dbReference type="ChEBI" id="CHEBI:60240"/>
    </cofactor>
</comment>
<gene>
    <name evidence="8" type="ORF">DSOL_0617</name>
</gene>
<keyword evidence="2" id="KW-0540">Nuclease</keyword>
<dbReference type="RefSeq" id="WP_075363430.1">
    <property type="nucleotide sequence ID" value="NZ_MLBF01000003.1"/>
</dbReference>
<protein>
    <submittedName>
        <fullName evidence="8">Protein YicC</fullName>
    </submittedName>
</protein>
<proteinExistence type="inferred from homology"/>
<evidence type="ECO:0000259" key="6">
    <source>
        <dbReference type="Pfam" id="PF03755"/>
    </source>
</evidence>
<dbReference type="OrthoDB" id="9771229at2"/>
<dbReference type="InterPro" id="IPR013527">
    <property type="entry name" value="YicC-like_N"/>
</dbReference>
<evidence type="ECO:0000256" key="4">
    <source>
        <dbReference type="ARBA" id="ARBA00022801"/>
    </source>
</evidence>
<feature type="domain" description="Endoribonuclease YicC-like C-terminal" evidence="7">
    <location>
        <begin position="173"/>
        <end position="292"/>
    </location>
</feature>
<keyword evidence="3" id="KW-0255">Endonuclease</keyword>